<protein>
    <submittedName>
        <fullName evidence="5">Uncharacterized protein C14orf80 homolog</fullName>
    </submittedName>
</protein>
<evidence type="ECO:0000256" key="1">
    <source>
        <dbReference type="SAM" id="Coils"/>
    </source>
</evidence>
<feature type="coiled-coil region" evidence="1">
    <location>
        <begin position="296"/>
        <end position="323"/>
    </location>
</feature>
<sequence length="459" mass="53190">MAQIRDTIELLTKVLKDNGTHNLKAETFRLAKFDNDDAVSSFWRLLFELIYFLRYGIIDDVCVKAFSDLTKEELVVFVKREMQQQGFTSVDFNLLPADMSTGSRDLLLAFGWLMCKEGIIDKFMESCASPLAEDTIGLYMEELGDGVPDVLDDSHLSPRSRTDPVRKVKQLLWLNGKLRLSLRNLYALQRERAKLMHKLHQSTNGISLDPEKNHLSMLEVYMLRHPELLKKNLQLLEKDNIRLQNLLEWKSKEDIFWKWMESVLDAKIQAYEMAAQSELYRQEQGHALSQMTLDKKEMLQKSHDRLRDNIIQYEAKLDELERLWNSKKSNLSQEEVDNLLAAIDLDISLRKVSLALGDQPAAAGSSTSPLRLPPKEYQYTYVKKPSNQDQTSQTPSMNDPNQRKSLRDENKMLSDLKMKLKEEINSKQDMYRDQMNSLANHFEDVVCIPKRVNAVGNRN</sequence>
<dbReference type="InParanoid" id="A0A2R2MLD8"/>
<evidence type="ECO:0000313" key="4">
    <source>
        <dbReference type="Proteomes" id="UP000085678"/>
    </source>
</evidence>
<evidence type="ECO:0000256" key="2">
    <source>
        <dbReference type="SAM" id="MobiDB-lite"/>
    </source>
</evidence>
<feature type="domain" description="Tubulin epsilon and delta complex protein 1" evidence="3">
    <location>
        <begin position="86"/>
        <end position="265"/>
    </location>
</feature>
<reference evidence="5" key="1">
    <citation type="journal article" date="2015" name="Nat. Commun.">
        <title>The Lingula genome provides insights into brachiopod evolution and the origin of phosphate biomineralization.</title>
        <authorList>
            <person name="Luo Y.J."/>
            <person name="Takeuchi T."/>
            <person name="Koyanagi R."/>
            <person name="Yamada L."/>
            <person name="Kanda M."/>
            <person name="Khalturina M."/>
            <person name="Fujie M."/>
            <person name="Yamasaki S.I."/>
            <person name="Endo K."/>
            <person name="Satoh N."/>
        </authorList>
    </citation>
    <scope>NUCLEOTIDE SEQUENCE</scope>
</reference>
<keyword evidence="4" id="KW-1185">Reference proteome</keyword>
<organism evidence="4 5">
    <name type="scientific">Lingula anatina</name>
    <name type="common">Brachiopod</name>
    <name type="synonym">Lingula unguis</name>
    <dbReference type="NCBI Taxonomy" id="7574"/>
    <lineage>
        <taxon>Eukaryota</taxon>
        <taxon>Metazoa</taxon>
        <taxon>Spiralia</taxon>
        <taxon>Lophotrochozoa</taxon>
        <taxon>Brachiopoda</taxon>
        <taxon>Linguliformea</taxon>
        <taxon>Lingulata</taxon>
        <taxon>Lingulida</taxon>
        <taxon>Linguloidea</taxon>
        <taxon>Lingulidae</taxon>
        <taxon>Lingula</taxon>
    </lineage>
</organism>
<dbReference type="GeneID" id="106152159"/>
<proteinExistence type="predicted"/>
<dbReference type="PANTHER" id="PTHR35076">
    <property type="entry name" value="TUBULIN EPSILON AND DELTA COMPLEX PROTEIN 1"/>
    <property type="match status" value="1"/>
</dbReference>
<dbReference type="KEGG" id="lak:106152159"/>
<name>A0A2R2MLD8_LINAN</name>
<dbReference type="PANTHER" id="PTHR35076:SF1">
    <property type="entry name" value="TUBULIN EPSILON AND DELTA COMPLEX PROTEIN 1"/>
    <property type="match status" value="1"/>
</dbReference>
<feature type="compositionally biased region" description="Polar residues" evidence="2">
    <location>
        <begin position="385"/>
        <end position="400"/>
    </location>
</feature>
<dbReference type="Pfam" id="PF14970">
    <property type="entry name" value="TEDC1"/>
    <property type="match status" value="1"/>
</dbReference>
<evidence type="ECO:0000313" key="5">
    <source>
        <dbReference type="RefSeq" id="XP_023931041.1"/>
    </source>
</evidence>
<dbReference type="OrthoDB" id="9906141at2759"/>
<accession>A0A2R2MLD8</accession>
<gene>
    <name evidence="5" type="primary">LOC106152159</name>
</gene>
<keyword evidence="1" id="KW-0175">Coiled coil</keyword>
<feature type="region of interest" description="Disordered" evidence="2">
    <location>
        <begin position="384"/>
        <end position="408"/>
    </location>
</feature>
<evidence type="ECO:0000259" key="3">
    <source>
        <dbReference type="Pfam" id="PF14970"/>
    </source>
</evidence>
<dbReference type="Proteomes" id="UP000085678">
    <property type="component" value="Unplaced"/>
</dbReference>
<reference evidence="5" key="2">
    <citation type="submission" date="2025-08" db="UniProtKB">
        <authorList>
            <consortium name="RefSeq"/>
        </authorList>
    </citation>
    <scope>IDENTIFICATION</scope>
</reference>
<dbReference type="RefSeq" id="XP_023931041.1">
    <property type="nucleotide sequence ID" value="XM_024075273.1"/>
</dbReference>
<dbReference type="InterPro" id="IPR043535">
    <property type="entry name" value="TEDC1"/>
</dbReference>
<dbReference type="AlphaFoldDB" id="A0A2R2MLD8"/>
<dbReference type="InterPro" id="IPR027996">
    <property type="entry name" value="TEDC1_dom"/>
</dbReference>